<dbReference type="EMBL" id="PGGS01000089">
    <property type="protein sequence ID" value="PNH09481.1"/>
    <property type="molecule type" value="Genomic_DNA"/>
</dbReference>
<reference evidence="8 9" key="1">
    <citation type="journal article" date="2017" name="Mol. Biol. Evol.">
        <title>The 4-celled Tetrabaena socialis nuclear genome reveals the essential components for genetic control of cell number at the origin of multicellularity in the volvocine lineage.</title>
        <authorList>
            <person name="Featherston J."/>
            <person name="Arakaki Y."/>
            <person name="Hanschen E.R."/>
            <person name="Ferris P.J."/>
            <person name="Michod R.E."/>
            <person name="Olson B.J.S.C."/>
            <person name="Nozaki H."/>
            <person name="Durand P.M."/>
        </authorList>
    </citation>
    <scope>NUCLEOTIDE SEQUENCE [LARGE SCALE GENOMIC DNA]</scope>
    <source>
        <strain evidence="8 9">NIES-571</strain>
    </source>
</reference>
<evidence type="ECO:0000313" key="8">
    <source>
        <dbReference type="EMBL" id="PNH09481.1"/>
    </source>
</evidence>
<gene>
    <name evidence="8" type="ORF">TSOC_003917</name>
</gene>
<keyword evidence="4 6" id="KW-0863">Zinc-finger</keyword>
<dbReference type="SUPFAM" id="SSF118310">
    <property type="entry name" value="AN1-like Zinc finger"/>
    <property type="match status" value="1"/>
</dbReference>
<dbReference type="InterPro" id="IPR000058">
    <property type="entry name" value="Znf_AN1"/>
</dbReference>
<dbReference type="Pfam" id="PF01428">
    <property type="entry name" value="zf-AN1"/>
    <property type="match status" value="1"/>
</dbReference>
<sequence length="162" mass="18167">MVFKMLPTADAPMDEHKAAQHICTFQAQQTPCNAPVDLHTFNSSKQVQISFNRKRTRRSSMEGEELGQVLGVGEHCSRLDCRQVDFLPFKCDCCSRIYCLEHRSYSAHACPLAGSKDTTVIVCPICAKSVRLAPSQDANAVFDAHTRTDCDPDNYARVLRMR</sequence>
<evidence type="ECO:0000256" key="5">
    <source>
        <dbReference type="ARBA" id="ARBA00022833"/>
    </source>
</evidence>
<evidence type="ECO:0000256" key="1">
    <source>
        <dbReference type="ARBA" id="ARBA00003732"/>
    </source>
</evidence>
<dbReference type="OrthoDB" id="431929at2759"/>
<evidence type="ECO:0000256" key="4">
    <source>
        <dbReference type="ARBA" id="ARBA00022771"/>
    </source>
</evidence>
<dbReference type="Proteomes" id="UP000236333">
    <property type="component" value="Unassembled WGS sequence"/>
</dbReference>
<dbReference type="Gene3D" id="4.10.1110.10">
    <property type="entry name" value="AN1-like Zinc finger"/>
    <property type="match status" value="1"/>
</dbReference>
<protein>
    <submittedName>
        <fullName evidence="8">Zinc finger AN1 and C2H2 domain-containing stress-associated protein 16</fullName>
    </submittedName>
</protein>
<evidence type="ECO:0000256" key="6">
    <source>
        <dbReference type="PROSITE-ProRule" id="PRU00449"/>
    </source>
</evidence>
<dbReference type="Pfam" id="PF25403">
    <property type="entry name" value="zf-C2H2_ZFAND2"/>
    <property type="match status" value="1"/>
</dbReference>
<dbReference type="PROSITE" id="PS51039">
    <property type="entry name" value="ZF_AN1"/>
    <property type="match status" value="1"/>
</dbReference>
<evidence type="ECO:0000259" key="7">
    <source>
        <dbReference type="PROSITE" id="PS51039"/>
    </source>
</evidence>
<proteinExistence type="predicted"/>
<dbReference type="SMART" id="SM00154">
    <property type="entry name" value="ZnF_AN1"/>
    <property type="match status" value="1"/>
</dbReference>
<comment type="caution">
    <text evidence="8">The sequence shown here is derived from an EMBL/GenBank/DDBJ whole genome shotgun (WGS) entry which is preliminary data.</text>
</comment>
<dbReference type="InterPro" id="IPR057357">
    <property type="entry name" value="Znf-C2H2_ZFAND2A/B"/>
</dbReference>
<keyword evidence="3" id="KW-0677">Repeat</keyword>
<keyword evidence="9" id="KW-1185">Reference proteome</keyword>
<dbReference type="AlphaFoldDB" id="A0A2J8AAE7"/>
<dbReference type="GO" id="GO:0008270">
    <property type="term" value="F:zinc ion binding"/>
    <property type="evidence" value="ECO:0007669"/>
    <property type="project" value="UniProtKB-KW"/>
</dbReference>
<dbReference type="GO" id="GO:0005737">
    <property type="term" value="C:cytoplasm"/>
    <property type="evidence" value="ECO:0007669"/>
    <property type="project" value="TreeGrafter"/>
</dbReference>
<dbReference type="PANTHER" id="PTHR14677">
    <property type="entry name" value="ARSENITE INDUCUBLE RNA ASSOCIATED PROTEIN AIP-1-RELATED"/>
    <property type="match status" value="1"/>
</dbReference>
<organism evidence="8 9">
    <name type="scientific">Tetrabaena socialis</name>
    <dbReference type="NCBI Taxonomy" id="47790"/>
    <lineage>
        <taxon>Eukaryota</taxon>
        <taxon>Viridiplantae</taxon>
        <taxon>Chlorophyta</taxon>
        <taxon>core chlorophytes</taxon>
        <taxon>Chlorophyceae</taxon>
        <taxon>CS clade</taxon>
        <taxon>Chlamydomonadales</taxon>
        <taxon>Tetrabaenaceae</taxon>
        <taxon>Tetrabaena</taxon>
    </lineage>
</organism>
<evidence type="ECO:0000256" key="3">
    <source>
        <dbReference type="ARBA" id="ARBA00022737"/>
    </source>
</evidence>
<feature type="domain" description="AN1-type" evidence="7">
    <location>
        <begin position="70"/>
        <end position="118"/>
    </location>
</feature>
<comment type="function">
    <text evidence="1">May be involved in environmental stress response.</text>
</comment>
<dbReference type="InterPro" id="IPR035896">
    <property type="entry name" value="AN1-like_Znf"/>
</dbReference>
<keyword evidence="2" id="KW-0479">Metal-binding</keyword>
<evidence type="ECO:0000313" key="9">
    <source>
        <dbReference type="Proteomes" id="UP000236333"/>
    </source>
</evidence>
<dbReference type="PANTHER" id="PTHR14677:SF20">
    <property type="entry name" value="ZINC FINGER AN1-TYPE CONTAINING 2A-RELATED"/>
    <property type="match status" value="1"/>
</dbReference>
<evidence type="ECO:0000256" key="2">
    <source>
        <dbReference type="ARBA" id="ARBA00022723"/>
    </source>
</evidence>
<name>A0A2J8AAE7_9CHLO</name>
<accession>A0A2J8AAE7</accession>
<keyword evidence="5" id="KW-0862">Zinc</keyword>